<evidence type="ECO:0000313" key="4">
    <source>
        <dbReference type="Proteomes" id="UP001152519"/>
    </source>
</evidence>
<dbReference type="InterPro" id="IPR012495">
    <property type="entry name" value="TadE-like_dom"/>
</dbReference>
<name>A0A9W4DTW7_9ACTN</name>
<dbReference type="Pfam" id="PF07811">
    <property type="entry name" value="TadE"/>
    <property type="match status" value="1"/>
</dbReference>
<sequence length="154" mass="16630">MSTLHAYRRALRGRFAAARGDSGVGRRTADDRGMTAIEFVFLTPIIFGVIFLTVQFAMYYFAAHVAQAAARAGAREARAQAAVHDDWQDRARAKADGYIDQLGGSLLTSHEVGVRRDGDNVSVEVVGHVPSILGIGITVDERSQGPIERFVQGG</sequence>
<reference evidence="3" key="1">
    <citation type="submission" date="2021-05" db="EMBL/GenBank/DDBJ databases">
        <authorList>
            <person name="Arsene-Ploetze F."/>
        </authorList>
    </citation>
    <scope>NUCLEOTIDE SEQUENCE</scope>
    <source>
        <strain evidence="3">DSM 42138</strain>
    </source>
</reference>
<dbReference type="Proteomes" id="UP001152519">
    <property type="component" value="Unassembled WGS sequence"/>
</dbReference>
<dbReference type="RefSeq" id="WP_251489850.1">
    <property type="nucleotide sequence ID" value="NZ_CAJSLV010000051.1"/>
</dbReference>
<proteinExistence type="predicted"/>
<evidence type="ECO:0000259" key="2">
    <source>
        <dbReference type="Pfam" id="PF07811"/>
    </source>
</evidence>
<feature type="transmembrane region" description="Helical" evidence="1">
    <location>
        <begin position="36"/>
        <end position="61"/>
    </location>
</feature>
<protein>
    <submittedName>
        <fullName evidence="3">Flp pilus assembly protein TadG</fullName>
    </submittedName>
</protein>
<evidence type="ECO:0000256" key="1">
    <source>
        <dbReference type="SAM" id="Phobius"/>
    </source>
</evidence>
<gene>
    <name evidence="3" type="ORF">SCOCK_220151</name>
</gene>
<dbReference type="AlphaFoldDB" id="A0A9W4DTW7"/>
<dbReference type="EMBL" id="CAJSLV010000051">
    <property type="protein sequence ID" value="CAG6393897.1"/>
    <property type="molecule type" value="Genomic_DNA"/>
</dbReference>
<keyword evidence="1" id="KW-1133">Transmembrane helix</keyword>
<keyword evidence="1" id="KW-0472">Membrane</keyword>
<evidence type="ECO:0000313" key="3">
    <source>
        <dbReference type="EMBL" id="CAG6393897.1"/>
    </source>
</evidence>
<keyword evidence="4" id="KW-1185">Reference proteome</keyword>
<comment type="caution">
    <text evidence="3">The sequence shown here is derived from an EMBL/GenBank/DDBJ whole genome shotgun (WGS) entry which is preliminary data.</text>
</comment>
<keyword evidence="1" id="KW-0812">Transmembrane</keyword>
<organism evidence="3 4">
    <name type="scientific">Actinacidiphila cocklensis</name>
    <dbReference type="NCBI Taxonomy" id="887465"/>
    <lineage>
        <taxon>Bacteria</taxon>
        <taxon>Bacillati</taxon>
        <taxon>Actinomycetota</taxon>
        <taxon>Actinomycetes</taxon>
        <taxon>Kitasatosporales</taxon>
        <taxon>Streptomycetaceae</taxon>
        <taxon>Actinacidiphila</taxon>
    </lineage>
</organism>
<feature type="domain" description="TadE-like" evidence="2">
    <location>
        <begin position="33"/>
        <end position="75"/>
    </location>
</feature>
<accession>A0A9W4DTW7</accession>